<reference evidence="7 8" key="1">
    <citation type="submission" date="2018-09" db="EMBL/GenBank/DDBJ databases">
        <title>Genomic Encyclopedia of Archaeal and Bacterial Type Strains, Phase II (KMG-II): from individual species to whole genera.</title>
        <authorList>
            <person name="Goeker M."/>
        </authorList>
    </citation>
    <scope>NUCLEOTIDE SEQUENCE [LARGE SCALE GENOMIC DNA]</scope>
    <source>
        <strain evidence="7 8">DSM 27148</strain>
    </source>
</reference>
<dbReference type="InterPro" id="IPR012939">
    <property type="entry name" value="Glyco_hydro_92"/>
</dbReference>
<dbReference type="Pfam" id="PF07971">
    <property type="entry name" value="Glyco_hydro_92"/>
    <property type="match status" value="1"/>
</dbReference>
<dbReference type="OrthoDB" id="9762711at2"/>
<dbReference type="Proteomes" id="UP000283387">
    <property type="component" value="Unassembled WGS sequence"/>
</dbReference>
<dbReference type="PANTHER" id="PTHR12143">
    <property type="entry name" value="PEPTIDE N-GLYCANASE PNGASE -RELATED"/>
    <property type="match status" value="1"/>
</dbReference>
<comment type="subunit">
    <text evidence="2">Monomer.</text>
</comment>
<evidence type="ECO:0000313" key="8">
    <source>
        <dbReference type="Proteomes" id="UP000283387"/>
    </source>
</evidence>
<feature type="signal peptide" evidence="4">
    <location>
        <begin position="1"/>
        <end position="23"/>
    </location>
</feature>
<feature type="chain" id="PRO_5019200335" evidence="4">
    <location>
        <begin position="24"/>
        <end position="752"/>
    </location>
</feature>
<dbReference type="InterPro" id="IPR005887">
    <property type="entry name" value="GH92_a_mannosidase_put"/>
</dbReference>
<organism evidence="7 8">
    <name type="scientific">Mangrovibacterium diazotrophicum</name>
    <dbReference type="NCBI Taxonomy" id="1261403"/>
    <lineage>
        <taxon>Bacteria</taxon>
        <taxon>Pseudomonadati</taxon>
        <taxon>Bacteroidota</taxon>
        <taxon>Bacteroidia</taxon>
        <taxon>Marinilabiliales</taxon>
        <taxon>Prolixibacteraceae</taxon>
        <taxon>Mangrovibacterium</taxon>
    </lineage>
</organism>
<proteinExistence type="predicted"/>
<evidence type="ECO:0000256" key="4">
    <source>
        <dbReference type="SAM" id="SignalP"/>
    </source>
</evidence>
<dbReference type="PANTHER" id="PTHR12143:SF39">
    <property type="entry name" value="SECRETED PROTEIN"/>
    <property type="match status" value="1"/>
</dbReference>
<dbReference type="SUPFAM" id="SSF48208">
    <property type="entry name" value="Six-hairpin glycosidases"/>
    <property type="match status" value="1"/>
</dbReference>
<dbReference type="InterPro" id="IPR041371">
    <property type="entry name" value="GH92_N"/>
</dbReference>
<dbReference type="GO" id="GO:0000224">
    <property type="term" value="F:peptide-N4-(N-acetyl-beta-glucosaminyl)asparagine amidase activity"/>
    <property type="evidence" value="ECO:0007669"/>
    <property type="project" value="TreeGrafter"/>
</dbReference>
<comment type="caution">
    <text evidence="7">The sequence shown here is derived from an EMBL/GenBank/DDBJ whole genome shotgun (WGS) entry which is preliminary data.</text>
</comment>
<keyword evidence="3" id="KW-0106">Calcium</keyword>
<dbReference type="PROSITE" id="PS51257">
    <property type="entry name" value="PROKAR_LIPOPROTEIN"/>
    <property type="match status" value="1"/>
</dbReference>
<dbReference type="Gene3D" id="2.70.98.10">
    <property type="match status" value="1"/>
</dbReference>
<feature type="domain" description="Glycosyl hydrolase family 92" evidence="5">
    <location>
        <begin position="276"/>
        <end position="734"/>
    </location>
</feature>
<gene>
    <name evidence="7" type="ORF">BC643_3310</name>
</gene>
<evidence type="ECO:0000256" key="3">
    <source>
        <dbReference type="ARBA" id="ARBA00022837"/>
    </source>
</evidence>
<dbReference type="Gene3D" id="3.30.2080.10">
    <property type="entry name" value="GH92 mannosidase domain"/>
    <property type="match status" value="1"/>
</dbReference>
<dbReference type="InterPro" id="IPR008928">
    <property type="entry name" value="6-hairpin_glycosidase_sf"/>
</dbReference>
<dbReference type="GO" id="GO:0030246">
    <property type="term" value="F:carbohydrate binding"/>
    <property type="evidence" value="ECO:0007669"/>
    <property type="project" value="InterPro"/>
</dbReference>
<dbReference type="Pfam" id="PF17678">
    <property type="entry name" value="Glyco_hydro_92N"/>
    <property type="match status" value="1"/>
</dbReference>
<name>A0A419VY61_9BACT</name>
<dbReference type="EMBL" id="RAPN01000002">
    <property type="protein sequence ID" value="RKD88167.1"/>
    <property type="molecule type" value="Genomic_DNA"/>
</dbReference>
<keyword evidence="8" id="KW-1185">Reference proteome</keyword>
<evidence type="ECO:0000259" key="6">
    <source>
        <dbReference type="Pfam" id="PF17678"/>
    </source>
</evidence>
<dbReference type="InterPro" id="IPR050883">
    <property type="entry name" value="PNGase"/>
</dbReference>
<keyword evidence="4" id="KW-0732">Signal</keyword>
<evidence type="ECO:0000256" key="1">
    <source>
        <dbReference type="ARBA" id="ARBA00001913"/>
    </source>
</evidence>
<feature type="domain" description="Glycosyl hydrolase family 92 N-terminal" evidence="6">
    <location>
        <begin position="35"/>
        <end position="270"/>
    </location>
</feature>
<dbReference type="GO" id="GO:0005975">
    <property type="term" value="P:carbohydrate metabolic process"/>
    <property type="evidence" value="ECO:0007669"/>
    <property type="project" value="InterPro"/>
</dbReference>
<dbReference type="InterPro" id="IPR014718">
    <property type="entry name" value="GH-type_carb-bd"/>
</dbReference>
<dbReference type="GO" id="GO:0005829">
    <property type="term" value="C:cytosol"/>
    <property type="evidence" value="ECO:0007669"/>
    <property type="project" value="TreeGrafter"/>
</dbReference>
<protein>
    <submittedName>
        <fullName evidence="7">Putative alpha-1,2-mannosidase</fullName>
    </submittedName>
</protein>
<comment type="cofactor">
    <cofactor evidence="1">
        <name>Ca(2+)</name>
        <dbReference type="ChEBI" id="CHEBI:29108"/>
    </cofactor>
</comment>
<dbReference type="Gene3D" id="1.20.1610.10">
    <property type="entry name" value="alpha-1,2-mannosidases domains"/>
    <property type="match status" value="1"/>
</dbReference>
<evidence type="ECO:0000313" key="7">
    <source>
        <dbReference type="EMBL" id="RKD88167.1"/>
    </source>
</evidence>
<dbReference type="FunFam" id="3.30.2080.10:FF:000001">
    <property type="entry name" value="Alpha-1,2-mannosidase subfamily"/>
    <property type="match status" value="1"/>
</dbReference>
<dbReference type="FunFam" id="1.20.1050.60:FF:000001">
    <property type="entry name" value="Putative alpha-1,2-mannosidase"/>
    <property type="match status" value="1"/>
</dbReference>
<accession>A0A419VY61</accession>
<sequence>MKLNKLFLACLFGGIVAFSSCQTAPEVKQVDYTDYVNPFIGSGGHGHVFVGANVPFGMVQVGPQNIFKGWDWCSGYHYSDSILIGFSHTHLSGTGCSDLGDILVMPYLGDIRTERGTQENIDGSCSVYYTHDQETVSPGYYAIKMSNGINAELTATERTALHHYAFPAGEEKHILLNLKEGNDSRAFATYAKKTDEYTIEGYRFAHGWSPTRKVFFILRTNQSIDSVLVYDNDNYVGQNEIETKSADSGAKCVISLKGDVDDVLLKVAISSVSCKNAQENMDAEMKGWDFDAVHQQAVDKWNEQLAQINIKTDNASDREIFYTSMYHTCMAPQLYCDVNGEFRGHDDKIYKADWTNYSCFSLWDTYRTLNPLFTIIKPNMVDDFVNSFLSIYDQQGKLPIWPLNGGETECMPGYSAVPIIADAYLKGFTGFDADRALTDMISSATYDKQKGVSELMAMGFIPSDQVHEATSVALEYAADDWGTALMANKMGKDSEYNTFIKRGEAYKDYFDKDIQFIRPKIADGSWRADYRPFESRDFTEGTGWQYTFANPQCPELMIELMGGDDNFVSKLDSLFVAEGDMGEAAPPDISGLIGQYAHGNEPSHPFCYYYPYAGQQWKSAEKVRFVEKNFYTTKPDGVIGNEDCGQMSAWYITSALGFYQVNPSNGIFVFGSPLFERATIALPQNKTFTVEAANNSDQNIYIQSVKLNGEPYDKTYISYNEIMAGGKLEFVMGSQPNKDFGAAAESRPKSAM</sequence>
<dbReference type="NCBIfam" id="TIGR01180">
    <property type="entry name" value="aman2_put"/>
    <property type="match status" value="1"/>
</dbReference>
<dbReference type="Gene3D" id="1.20.1050.60">
    <property type="entry name" value="alpha-1,2-mannosidase"/>
    <property type="match status" value="1"/>
</dbReference>
<dbReference type="RefSeq" id="WP_120274352.1">
    <property type="nucleotide sequence ID" value="NZ_RAPN01000002.1"/>
</dbReference>
<evidence type="ECO:0000259" key="5">
    <source>
        <dbReference type="Pfam" id="PF07971"/>
    </source>
</evidence>
<evidence type="ECO:0000256" key="2">
    <source>
        <dbReference type="ARBA" id="ARBA00011245"/>
    </source>
</evidence>
<dbReference type="GO" id="GO:0006516">
    <property type="term" value="P:glycoprotein catabolic process"/>
    <property type="evidence" value="ECO:0007669"/>
    <property type="project" value="TreeGrafter"/>
</dbReference>
<dbReference type="AlphaFoldDB" id="A0A419VY61"/>